<proteinExistence type="predicted"/>
<evidence type="ECO:0000256" key="5">
    <source>
        <dbReference type="PROSITE-ProRule" id="PRU01087"/>
    </source>
</evidence>
<dbReference type="CTD" id="20211227"/>
<dbReference type="AlphaFoldDB" id="T1FQY0"/>
<dbReference type="RefSeq" id="XP_009025741.1">
    <property type="nucleotide sequence ID" value="XM_009027493.1"/>
</dbReference>
<dbReference type="Proteomes" id="UP000015101">
    <property type="component" value="Unassembled WGS sequence"/>
</dbReference>
<gene>
    <name evidence="9" type="primary">20211227</name>
    <name evidence="8" type="ORF">HELRODRAFT_189308</name>
</gene>
<evidence type="ECO:0000256" key="3">
    <source>
        <dbReference type="ARBA" id="ARBA00022989"/>
    </source>
</evidence>
<evidence type="ECO:0000256" key="2">
    <source>
        <dbReference type="ARBA" id="ARBA00022692"/>
    </source>
</evidence>
<keyword evidence="10" id="KW-1185">Reference proteome</keyword>
<keyword evidence="4 5" id="KW-0472">Membrane</keyword>
<dbReference type="HOGENOM" id="CLU_046717_0_0_1"/>
<reference evidence="9" key="3">
    <citation type="submission" date="2015-06" db="UniProtKB">
        <authorList>
            <consortium name="EnsemblMetazoa"/>
        </authorList>
    </citation>
    <scope>IDENTIFICATION</scope>
</reference>
<dbReference type="OrthoDB" id="8181520at2759"/>
<dbReference type="PROSITE" id="PS51751">
    <property type="entry name" value="EXPERA"/>
    <property type="match status" value="1"/>
</dbReference>
<dbReference type="OMA" id="VLACHYK"/>
<feature type="transmembrane region" description="Helical" evidence="6">
    <location>
        <begin position="70"/>
        <end position="90"/>
    </location>
</feature>
<evidence type="ECO:0000313" key="8">
    <source>
        <dbReference type="EMBL" id="ESN96604.1"/>
    </source>
</evidence>
<feature type="transmembrane region" description="Helical" evidence="6">
    <location>
        <begin position="110"/>
        <end position="135"/>
    </location>
</feature>
<dbReference type="EMBL" id="AMQM01001431">
    <property type="status" value="NOT_ANNOTATED_CDS"/>
    <property type="molecule type" value="Genomic_DNA"/>
</dbReference>
<comment type="subcellular location">
    <subcellularLocation>
        <location evidence="1">Membrane</location>
        <topology evidence="1">Multi-pass membrane protein</topology>
    </subcellularLocation>
</comment>
<dbReference type="Pfam" id="PF26083">
    <property type="entry name" value="TM_Tm6sf2"/>
    <property type="match status" value="1"/>
</dbReference>
<evidence type="ECO:0000256" key="6">
    <source>
        <dbReference type="SAM" id="Phobius"/>
    </source>
</evidence>
<dbReference type="InterPro" id="IPR033118">
    <property type="entry name" value="EXPERA"/>
</dbReference>
<evidence type="ECO:0000313" key="10">
    <source>
        <dbReference type="Proteomes" id="UP000015101"/>
    </source>
</evidence>
<evidence type="ECO:0000313" key="9">
    <source>
        <dbReference type="EnsemblMetazoa" id="HelroP189308"/>
    </source>
</evidence>
<dbReference type="GeneID" id="20211227"/>
<evidence type="ECO:0000256" key="4">
    <source>
        <dbReference type="ARBA" id="ARBA00023136"/>
    </source>
</evidence>
<reference evidence="10" key="1">
    <citation type="submission" date="2012-12" db="EMBL/GenBank/DDBJ databases">
        <authorList>
            <person name="Hellsten U."/>
            <person name="Grimwood J."/>
            <person name="Chapman J.A."/>
            <person name="Shapiro H."/>
            <person name="Aerts A."/>
            <person name="Otillar R.P."/>
            <person name="Terry A.Y."/>
            <person name="Boore J.L."/>
            <person name="Simakov O."/>
            <person name="Marletaz F."/>
            <person name="Cho S.-J."/>
            <person name="Edsinger-Gonzales E."/>
            <person name="Havlak P."/>
            <person name="Kuo D.-H."/>
            <person name="Larsson T."/>
            <person name="Lv J."/>
            <person name="Arendt D."/>
            <person name="Savage R."/>
            <person name="Osoegawa K."/>
            <person name="de Jong P."/>
            <person name="Lindberg D.R."/>
            <person name="Seaver E.C."/>
            <person name="Weisblat D.A."/>
            <person name="Putnam N.H."/>
            <person name="Grigoriev I.V."/>
            <person name="Rokhsar D.S."/>
        </authorList>
    </citation>
    <scope>NUCLEOTIDE SEQUENCE</scope>
</reference>
<keyword evidence="3 5" id="KW-1133">Transmembrane helix</keyword>
<evidence type="ECO:0000256" key="1">
    <source>
        <dbReference type="ARBA" id="ARBA00004141"/>
    </source>
</evidence>
<dbReference type="PANTHER" id="PTHR14568:SF8">
    <property type="entry name" value="EXPERA DOMAIN-CONTAINING PROTEIN"/>
    <property type="match status" value="1"/>
</dbReference>
<dbReference type="EMBL" id="KB097495">
    <property type="protein sequence ID" value="ESN96604.1"/>
    <property type="molecule type" value="Genomic_DNA"/>
</dbReference>
<feature type="transmembrane region" description="Helical" evidence="6">
    <location>
        <begin position="147"/>
        <end position="165"/>
    </location>
</feature>
<keyword evidence="2 5" id="KW-0812">Transmembrane</keyword>
<evidence type="ECO:0000259" key="7">
    <source>
        <dbReference type="PROSITE" id="PS51751"/>
    </source>
</evidence>
<dbReference type="GO" id="GO:0016020">
    <property type="term" value="C:membrane"/>
    <property type="evidence" value="ECO:0007669"/>
    <property type="project" value="UniProtKB-SubCell"/>
</dbReference>
<feature type="transmembrane region" description="Helical" evidence="6">
    <location>
        <begin position="215"/>
        <end position="233"/>
    </location>
</feature>
<dbReference type="PANTHER" id="PTHR14568">
    <property type="entry name" value="TRANSMEMBRANE SUPERFAMILY 6 MEMBER 1/2"/>
    <property type="match status" value="1"/>
</dbReference>
<sequence>MISWKTNPKQTASLAVIFSSFLALPIAYVVNYSYSILGRFGLLVAGSLSLIFVCSITRWGVFEVRKPVRWIFYVSTLGMFSSMIDITIGLENDKLVSNMMTNYLNTGEPYLTTAHGTMICYYDGILHYIMYLILLYRVTYNKSCYEVGLFWAGSLGHSMIVFMPGNIVGDHNLHPSIFLNIPYVIIPFASGYMFYQQYHIQKTTGKFEIRVESTIVKMFFAVLFTVLILISLFRGLAVLNHTKHDIFAYYIKNVEPYLIHTDAYPKLQAQVTHVGASLRHDDGTLMNINEGSFLFWMINLLLLIVPQCFLVLACHYKTTDRLASKTK</sequence>
<feature type="transmembrane region" description="Helical" evidence="6">
    <location>
        <begin position="177"/>
        <end position="195"/>
    </location>
</feature>
<dbReference type="InterPro" id="IPR059044">
    <property type="entry name" value="TM_Tm6sf1/2"/>
</dbReference>
<organism evidence="9 10">
    <name type="scientific">Helobdella robusta</name>
    <name type="common">Californian leech</name>
    <dbReference type="NCBI Taxonomy" id="6412"/>
    <lineage>
        <taxon>Eukaryota</taxon>
        <taxon>Metazoa</taxon>
        <taxon>Spiralia</taxon>
        <taxon>Lophotrochozoa</taxon>
        <taxon>Annelida</taxon>
        <taxon>Clitellata</taxon>
        <taxon>Hirudinea</taxon>
        <taxon>Rhynchobdellida</taxon>
        <taxon>Glossiphoniidae</taxon>
        <taxon>Helobdella</taxon>
    </lineage>
</organism>
<dbReference type="InParanoid" id="T1FQY0"/>
<dbReference type="KEGG" id="hro:HELRODRAFT_189308"/>
<feature type="domain" description="EXPERA" evidence="7">
    <location>
        <begin position="68"/>
        <end position="191"/>
    </location>
</feature>
<accession>T1FQY0</accession>
<dbReference type="eggNOG" id="ENOG502QRB2">
    <property type="taxonomic scope" value="Eukaryota"/>
</dbReference>
<reference evidence="8 10" key="2">
    <citation type="journal article" date="2013" name="Nature">
        <title>Insights into bilaterian evolution from three spiralian genomes.</title>
        <authorList>
            <person name="Simakov O."/>
            <person name="Marletaz F."/>
            <person name="Cho S.J."/>
            <person name="Edsinger-Gonzales E."/>
            <person name="Havlak P."/>
            <person name="Hellsten U."/>
            <person name="Kuo D.H."/>
            <person name="Larsson T."/>
            <person name="Lv J."/>
            <person name="Arendt D."/>
            <person name="Savage R."/>
            <person name="Osoegawa K."/>
            <person name="de Jong P."/>
            <person name="Grimwood J."/>
            <person name="Chapman J.A."/>
            <person name="Shapiro H."/>
            <person name="Aerts A."/>
            <person name="Otillar R.P."/>
            <person name="Terry A.Y."/>
            <person name="Boore J.L."/>
            <person name="Grigoriev I.V."/>
            <person name="Lindberg D.R."/>
            <person name="Seaver E.C."/>
            <person name="Weisblat D.A."/>
            <person name="Putnam N.H."/>
            <person name="Rokhsar D.S."/>
        </authorList>
    </citation>
    <scope>NUCLEOTIDE SEQUENCE</scope>
</reference>
<dbReference type="EnsemblMetazoa" id="HelroT189308">
    <property type="protein sequence ID" value="HelroP189308"/>
    <property type="gene ID" value="HelroG189308"/>
</dbReference>
<name>T1FQY0_HELRO</name>
<feature type="transmembrane region" description="Helical" evidence="6">
    <location>
        <begin position="12"/>
        <end position="30"/>
    </location>
</feature>
<feature type="transmembrane region" description="Helical" evidence="6">
    <location>
        <begin position="293"/>
        <end position="316"/>
    </location>
</feature>
<feature type="transmembrane region" description="Helical" evidence="6">
    <location>
        <begin position="36"/>
        <end position="58"/>
    </location>
</feature>
<protein>
    <recommendedName>
        <fullName evidence="7">EXPERA domain-containing protein</fullName>
    </recommendedName>
</protein>